<reference evidence="1 2" key="1">
    <citation type="submission" date="2016-10" db="EMBL/GenBank/DDBJ databases">
        <authorList>
            <person name="de Groot N.N."/>
        </authorList>
    </citation>
    <scope>NUCLEOTIDE SEQUENCE [LARGE SCALE GENOMIC DNA]</scope>
    <source>
        <strain evidence="1 2">KPR-7B</strain>
    </source>
</reference>
<dbReference type="EMBL" id="FNHU01000001">
    <property type="protein sequence ID" value="SDM26258.1"/>
    <property type="molecule type" value="Genomic_DNA"/>
</dbReference>
<organism evidence="1 2">
    <name type="scientific">Actinomyces ruminicola</name>
    <dbReference type="NCBI Taxonomy" id="332524"/>
    <lineage>
        <taxon>Bacteria</taxon>
        <taxon>Bacillati</taxon>
        <taxon>Actinomycetota</taxon>
        <taxon>Actinomycetes</taxon>
        <taxon>Actinomycetales</taxon>
        <taxon>Actinomycetaceae</taxon>
        <taxon>Actinomyces</taxon>
    </lineage>
</organism>
<dbReference type="Proteomes" id="UP000199671">
    <property type="component" value="Unassembled WGS sequence"/>
</dbReference>
<evidence type="ECO:0000313" key="2">
    <source>
        <dbReference type="Proteomes" id="UP000199671"/>
    </source>
</evidence>
<name>A0A1G9RSK1_9ACTO</name>
<evidence type="ECO:0000313" key="1">
    <source>
        <dbReference type="EMBL" id="SDM26258.1"/>
    </source>
</evidence>
<proteinExistence type="predicted"/>
<accession>A0A1G9RSK1</accession>
<gene>
    <name evidence="1" type="ORF">SAMN04487766_101129</name>
</gene>
<dbReference type="AlphaFoldDB" id="A0A1G9RSK1"/>
<sequence>MDSGASTPEARSSSSHRFSSAAASSSSAALLLPGCGVAPGQLDGSVHGDDGPDAGAVVLRHGEEGGLGEWLC</sequence>
<protein>
    <submittedName>
        <fullName evidence="1">Uncharacterized protein</fullName>
    </submittedName>
</protein>